<proteinExistence type="predicted"/>
<gene>
    <name evidence="1" type="ORF">AMST5_01884</name>
</gene>
<accession>A0AA48RD32</accession>
<reference evidence="1" key="1">
    <citation type="submission" date="2023-07" db="EMBL/GenBank/DDBJ databases">
        <authorList>
            <person name="Pelsma A.J. K."/>
        </authorList>
    </citation>
    <scope>NUCLEOTIDE SEQUENCE</scope>
</reference>
<sequence length="109" mass="12012">MLTRTILATSLIAAIALPATEALALKTTSDHGARHNTFHFAYRQGYASGYRRGYRAANYQPAAMTSPADAIGAAVLGAIYGYWSDGYRTYGGDPCYVYNDRNWDFERVC</sequence>
<name>A0AA48RD32_9ZZZZ</name>
<protein>
    <submittedName>
        <fullName evidence="1">Uncharacterized protein</fullName>
    </submittedName>
</protein>
<organism evidence="1">
    <name type="scientific">freshwater sediment metagenome</name>
    <dbReference type="NCBI Taxonomy" id="556182"/>
    <lineage>
        <taxon>unclassified sequences</taxon>
        <taxon>metagenomes</taxon>
        <taxon>ecological metagenomes</taxon>
    </lineage>
</organism>
<dbReference type="EMBL" id="OY288114">
    <property type="protein sequence ID" value="CAJ0866699.1"/>
    <property type="molecule type" value="Genomic_DNA"/>
</dbReference>
<evidence type="ECO:0000313" key="1">
    <source>
        <dbReference type="EMBL" id="CAJ0866699.1"/>
    </source>
</evidence>
<dbReference type="AlphaFoldDB" id="A0AA48RD32"/>